<evidence type="ECO:0000256" key="1">
    <source>
        <dbReference type="ARBA" id="ARBA00005179"/>
    </source>
</evidence>
<dbReference type="PANTHER" id="PTHR13789:SF309">
    <property type="entry name" value="PUTATIVE (AFU_ORTHOLOGUE AFUA_6G14510)-RELATED"/>
    <property type="match status" value="1"/>
</dbReference>
<keyword evidence="6" id="KW-0503">Monooxygenase</keyword>
<keyword evidence="4" id="KW-0274">FAD</keyword>
<dbReference type="PANTHER" id="PTHR13789">
    <property type="entry name" value="MONOOXYGENASE"/>
    <property type="match status" value="1"/>
</dbReference>
<comment type="similarity">
    <text evidence="2">Belongs to the paxM FAD-dependent monooxygenase family.</text>
</comment>
<organism evidence="8 9">
    <name type="scientific">Neoarthrinium moseri</name>
    <dbReference type="NCBI Taxonomy" id="1658444"/>
    <lineage>
        <taxon>Eukaryota</taxon>
        <taxon>Fungi</taxon>
        <taxon>Dikarya</taxon>
        <taxon>Ascomycota</taxon>
        <taxon>Pezizomycotina</taxon>
        <taxon>Sordariomycetes</taxon>
        <taxon>Xylariomycetidae</taxon>
        <taxon>Amphisphaeriales</taxon>
        <taxon>Apiosporaceae</taxon>
        <taxon>Neoarthrinium</taxon>
    </lineage>
</organism>
<name>A0A9Q0ANS2_9PEZI</name>
<keyword evidence="5" id="KW-0560">Oxidoreductase</keyword>
<feature type="domain" description="FAD-binding" evidence="7">
    <location>
        <begin position="5"/>
        <end position="130"/>
    </location>
</feature>
<evidence type="ECO:0000256" key="4">
    <source>
        <dbReference type="ARBA" id="ARBA00022827"/>
    </source>
</evidence>
<dbReference type="EMBL" id="JAFIMR010000016">
    <property type="protein sequence ID" value="KAI1868870.1"/>
    <property type="molecule type" value="Genomic_DNA"/>
</dbReference>
<dbReference type="Proteomes" id="UP000829685">
    <property type="component" value="Unassembled WGS sequence"/>
</dbReference>
<evidence type="ECO:0000256" key="6">
    <source>
        <dbReference type="ARBA" id="ARBA00023033"/>
    </source>
</evidence>
<evidence type="ECO:0000313" key="8">
    <source>
        <dbReference type="EMBL" id="KAI1868870.1"/>
    </source>
</evidence>
<dbReference type="InterPro" id="IPR002938">
    <property type="entry name" value="FAD-bd"/>
</dbReference>
<accession>A0A9Q0ANS2</accession>
<comment type="caution">
    <text evidence="8">The sequence shown here is derived from an EMBL/GenBank/DDBJ whole genome shotgun (WGS) entry which is preliminary data.</text>
</comment>
<sequence length="133" mass="14498">MSYGTVLITGCGIAGPVLAILLKAKGYSRIVFEEVRHLGDVSASLMLMPNGMKVLNMIGLADEIYELAFPLEAYEDFTGSGEPLGSSTLPAQFQQRYGQKAVVIKRTTLNLTLETRMVASGIQLREGWELSEI</sequence>
<dbReference type="Pfam" id="PF01494">
    <property type="entry name" value="FAD_binding_3"/>
    <property type="match status" value="1"/>
</dbReference>
<dbReference type="InterPro" id="IPR050493">
    <property type="entry name" value="FAD-dep_Monooxygenase_BioMet"/>
</dbReference>
<evidence type="ECO:0000256" key="3">
    <source>
        <dbReference type="ARBA" id="ARBA00022630"/>
    </source>
</evidence>
<evidence type="ECO:0000256" key="2">
    <source>
        <dbReference type="ARBA" id="ARBA00007992"/>
    </source>
</evidence>
<keyword evidence="9" id="KW-1185">Reference proteome</keyword>
<dbReference type="OrthoDB" id="10029326at2759"/>
<dbReference type="Gene3D" id="3.50.50.60">
    <property type="entry name" value="FAD/NAD(P)-binding domain"/>
    <property type="match status" value="1"/>
</dbReference>
<evidence type="ECO:0000256" key="5">
    <source>
        <dbReference type="ARBA" id="ARBA00023002"/>
    </source>
</evidence>
<evidence type="ECO:0000259" key="7">
    <source>
        <dbReference type="Pfam" id="PF01494"/>
    </source>
</evidence>
<gene>
    <name evidence="8" type="ORF">JX265_006849</name>
</gene>
<protein>
    <recommendedName>
        <fullName evidence="7">FAD-binding domain-containing protein</fullName>
    </recommendedName>
</protein>
<proteinExistence type="inferred from homology"/>
<dbReference type="AlphaFoldDB" id="A0A9Q0ANS2"/>
<reference evidence="8" key="1">
    <citation type="submission" date="2021-03" db="EMBL/GenBank/DDBJ databases">
        <title>Revisited historic fungal species revealed as producer of novel bioactive compounds through whole genome sequencing and comparative genomics.</title>
        <authorList>
            <person name="Vignolle G.A."/>
            <person name="Hochenegger N."/>
            <person name="Mach R.L."/>
            <person name="Mach-Aigner A.R."/>
            <person name="Javad Rahimi M."/>
            <person name="Salim K.A."/>
            <person name="Chan C.M."/>
            <person name="Lim L.B.L."/>
            <person name="Cai F."/>
            <person name="Druzhinina I.S."/>
            <person name="U'Ren J.M."/>
            <person name="Derntl C."/>
        </authorList>
    </citation>
    <scope>NUCLEOTIDE SEQUENCE</scope>
    <source>
        <strain evidence="8">TUCIM 5799</strain>
    </source>
</reference>
<comment type="pathway">
    <text evidence="1">Secondary metabolite biosynthesis.</text>
</comment>
<keyword evidence="3" id="KW-0285">Flavoprotein</keyword>
<dbReference type="GO" id="GO:0004497">
    <property type="term" value="F:monooxygenase activity"/>
    <property type="evidence" value="ECO:0007669"/>
    <property type="project" value="UniProtKB-KW"/>
</dbReference>
<dbReference type="InterPro" id="IPR036188">
    <property type="entry name" value="FAD/NAD-bd_sf"/>
</dbReference>
<dbReference type="GO" id="GO:0071949">
    <property type="term" value="F:FAD binding"/>
    <property type="evidence" value="ECO:0007669"/>
    <property type="project" value="InterPro"/>
</dbReference>
<evidence type="ECO:0000313" key="9">
    <source>
        <dbReference type="Proteomes" id="UP000829685"/>
    </source>
</evidence>
<dbReference type="SUPFAM" id="SSF51905">
    <property type="entry name" value="FAD/NAD(P)-binding domain"/>
    <property type="match status" value="1"/>
</dbReference>